<keyword evidence="1" id="KW-0812">Transmembrane</keyword>
<accession>A0ABP9S072</accession>
<keyword evidence="3" id="KW-1185">Reference proteome</keyword>
<protein>
    <submittedName>
        <fullName evidence="2">Uncharacterized protein</fullName>
    </submittedName>
</protein>
<sequence length="103" mass="12059">MNRKITFNLKVFAVATIISSLVTFGFYSNEARKEVYYLCGNLSKDTSYSSVIRQLNTINLSEYRVEELWQGKRIIHSSKLNFHLFRCNIEFNTEEKVTSVSYN</sequence>
<keyword evidence="1" id="KW-0472">Membrane</keyword>
<organism evidence="2 3">
    <name type="scientific">Ferrimonas gelatinilytica</name>
    <dbReference type="NCBI Taxonomy" id="1255257"/>
    <lineage>
        <taxon>Bacteria</taxon>
        <taxon>Pseudomonadati</taxon>
        <taxon>Pseudomonadota</taxon>
        <taxon>Gammaproteobacteria</taxon>
        <taxon>Alteromonadales</taxon>
        <taxon>Ferrimonadaceae</taxon>
        <taxon>Ferrimonas</taxon>
    </lineage>
</organism>
<proteinExistence type="predicted"/>
<gene>
    <name evidence="2" type="ORF">GCM10025772_10100</name>
</gene>
<name>A0ABP9S072_9GAMM</name>
<dbReference type="Proteomes" id="UP001501600">
    <property type="component" value="Unassembled WGS sequence"/>
</dbReference>
<reference evidence="3" key="1">
    <citation type="journal article" date="2019" name="Int. J. Syst. Evol. Microbiol.">
        <title>The Global Catalogue of Microorganisms (GCM) 10K type strain sequencing project: providing services to taxonomists for standard genome sequencing and annotation.</title>
        <authorList>
            <consortium name="The Broad Institute Genomics Platform"/>
            <consortium name="The Broad Institute Genome Sequencing Center for Infectious Disease"/>
            <person name="Wu L."/>
            <person name="Ma J."/>
        </authorList>
    </citation>
    <scope>NUCLEOTIDE SEQUENCE [LARGE SCALE GENOMIC DNA]</scope>
    <source>
        <strain evidence="3">JCM 18720</strain>
    </source>
</reference>
<dbReference type="EMBL" id="BAABLF010000006">
    <property type="protein sequence ID" value="GAA5188925.1"/>
    <property type="molecule type" value="Genomic_DNA"/>
</dbReference>
<evidence type="ECO:0000313" key="2">
    <source>
        <dbReference type="EMBL" id="GAA5188925.1"/>
    </source>
</evidence>
<evidence type="ECO:0000256" key="1">
    <source>
        <dbReference type="SAM" id="Phobius"/>
    </source>
</evidence>
<evidence type="ECO:0000313" key="3">
    <source>
        <dbReference type="Proteomes" id="UP001501600"/>
    </source>
</evidence>
<keyword evidence="1" id="KW-1133">Transmembrane helix</keyword>
<feature type="transmembrane region" description="Helical" evidence="1">
    <location>
        <begin position="7"/>
        <end position="27"/>
    </location>
</feature>
<comment type="caution">
    <text evidence="2">The sequence shown here is derived from an EMBL/GenBank/DDBJ whole genome shotgun (WGS) entry which is preliminary data.</text>
</comment>